<evidence type="ECO:0000256" key="8">
    <source>
        <dbReference type="ARBA" id="ARBA00022842"/>
    </source>
</evidence>
<keyword evidence="6 11" id="KW-0808">Transferase</keyword>
<dbReference type="InterPro" id="IPR008284">
    <property type="entry name" value="MoCF_biosynth_CS"/>
</dbReference>
<evidence type="ECO:0000256" key="11">
    <source>
        <dbReference type="RuleBase" id="RU365090"/>
    </source>
</evidence>
<dbReference type="EC" id="2.10.1.1" evidence="11"/>
<evidence type="ECO:0000313" key="14">
    <source>
        <dbReference type="Proteomes" id="UP000278398"/>
    </source>
</evidence>
<dbReference type="RefSeq" id="WP_126700893.1">
    <property type="nucleotide sequence ID" value="NZ_RWKW01000056.1"/>
</dbReference>
<protein>
    <recommendedName>
        <fullName evidence="11">Molybdopterin molybdenumtransferase</fullName>
        <ecNumber evidence="11">2.10.1.1</ecNumber>
    </recommendedName>
</protein>
<proteinExistence type="inferred from homology"/>
<name>A0A3R9ZQK0_9HYPH</name>
<comment type="cofactor">
    <cofactor evidence="1 11">
        <name>Mg(2+)</name>
        <dbReference type="ChEBI" id="CHEBI:18420"/>
    </cofactor>
</comment>
<comment type="catalytic activity">
    <reaction evidence="10">
        <text>adenylyl-molybdopterin + molybdate = Mo-molybdopterin + AMP + H(+)</text>
        <dbReference type="Rhea" id="RHEA:35047"/>
        <dbReference type="ChEBI" id="CHEBI:15378"/>
        <dbReference type="ChEBI" id="CHEBI:36264"/>
        <dbReference type="ChEBI" id="CHEBI:62727"/>
        <dbReference type="ChEBI" id="CHEBI:71302"/>
        <dbReference type="ChEBI" id="CHEBI:456215"/>
        <dbReference type="EC" id="2.10.1.1"/>
    </reaction>
</comment>
<dbReference type="InterPro" id="IPR005111">
    <property type="entry name" value="MoeA_C_domain_IV"/>
</dbReference>
<dbReference type="SUPFAM" id="SSF53218">
    <property type="entry name" value="Molybdenum cofactor biosynthesis proteins"/>
    <property type="match status" value="1"/>
</dbReference>
<dbReference type="InterPro" id="IPR001453">
    <property type="entry name" value="MoaB/Mog_dom"/>
</dbReference>
<dbReference type="PROSITE" id="PS01079">
    <property type="entry name" value="MOCF_BIOSYNTHESIS_2"/>
    <property type="match status" value="1"/>
</dbReference>
<dbReference type="PANTHER" id="PTHR10192">
    <property type="entry name" value="MOLYBDOPTERIN BIOSYNTHESIS PROTEIN"/>
    <property type="match status" value="1"/>
</dbReference>
<evidence type="ECO:0000313" key="13">
    <source>
        <dbReference type="EMBL" id="RST85337.1"/>
    </source>
</evidence>
<evidence type="ECO:0000256" key="9">
    <source>
        <dbReference type="ARBA" id="ARBA00023150"/>
    </source>
</evidence>
<keyword evidence="8 11" id="KW-0460">Magnesium</keyword>
<gene>
    <name evidence="13" type="ORF">EJC49_15745</name>
</gene>
<dbReference type="EMBL" id="RWKW01000056">
    <property type="protein sequence ID" value="RST85337.1"/>
    <property type="molecule type" value="Genomic_DNA"/>
</dbReference>
<comment type="function">
    <text evidence="2 11">Catalyzes the insertion of molybdate into adenylated molybdopterin with the concomitant release of AMP.</text>
</comment>
<accession>A0A3R9ZQK0</accession>
<dbReference type="Gene3D" id="3.90.105.10">
    <property type="entry name" value="Molybdopterin biosynthesis moea protein, domain 2"/>
    <property type="match status" value="1"/>
</dbReference>
<dbReference type="Gene3D" id="2.170.190.11">
    <property type="entry name" value="Molybdopterin biosynthesis moea protein, domain 3"/>
    <property type="match status" value="1"/>
</dbReference>
<dbReference type="Pfam" id="PF03454">
    <property type="entry name" value="MoeA_C"/>
    <property type="match status" value="1"/>
</dbReference>
<organism evidence="13 14">
    <name type="scientific">Aquibium carbonis</name>
    <dbReference type="NCBI Taxonomy" id="2495581"/>
    <lineage>
        <taxon>Bacteria</taxon>
        <taxon>Pseudomonadati</taxon>
        <taxon>Pseudomonadota</taxon>
        <taxon>Alphaproteobacteria</taxon>
        <taxon>Hyphomicrobiales</taxon>
        <taxon>Phyllobacteriaceae</taxon>
        <taxon>Aquibium</taxon>
    </lineage>
</organism>
<sequence>MSTIARSLPKLCEAGSAAAVIPVDIAAAKAIAAAVPVATTQSVDLLAANGRVLADDVEAALALPPFNASAMDGYAVRLDDLQGPGPWRLPISGRIAAGDTPSRPLPGAARILTGASVPHGFDAVIMQERCRVDGAAVIIDERPRVGLNIRRAGEDVGRGERLVMAGDALKPQHLALLAGQGLTRIDVFRKIRVGLVSTGSELREPGQPLHPGQIYNSNRVMLRAGLDTCRWAEVIDFGIVPDTRDAIGAALADASARCDAVITTGGVSAGEEDHVTWAVGSGGGTLDVLKVAMRPGKPVKVGKLGPALFLGLPGNPNAALVTFRMIALPALRRLAGLGRTAPDWQTAATGFHYAKTHGRTEFVPVRTDGQDAAGLPILRMLGRGSSASLRSMADADGIAMLSPDMAAVEPGVSVRFERFDWR</sequence>
<evidence type="ECO:0000256" key="2">
    <source>
        <dbReference type="ARBA" id="ARBA00002901"/>
    </source>
</evidence>
<keyword evidence="14" id="KW-1185">Reference proteome</keyword>
<keyword evidence="7 11" id="KW-0479">Metal-binding</keyword>
<keyword evidence="5 11" id="KW-0500">Molybdenum</keyword>
<evidence type="ECO:0000256" key="5">
    <source>
        <dbReference type="ARBA" id="ARBA00022505"/>
    </source>
</evidence>
<dbReference type="SUPFAM" id="SSF63882">
    <property type="entry name" value="MoeA N-terminal region -like"/>
    <property type="match status" value="1"/>
</dbReference>
<evidence type="ECO:0000256" key="10">
    <source>
        <dbReference type="ARBA" id="ARBA00047317"/>
    </source>
</evidence>
<dbReference type="Proteomes" id="UP000278398">
    <property type="component" value="Unassembled WGS sequence"/>
</dbReference>
<evidence type="ECO:0000256" key="3">
    <source>
        <dbReference type="ARBA" id="ARBA00005046"/>
    </source>
</evidence>
<comment type="pathway">
    <text evidence="3 11">Cofactor biosynthesis; molybdopterin biosynthesis.</text>
</comment>
<dbReference type="CDD" id="cd00887">
    <property type="entry name" value="MoeA"/>
    <property type="match status" value="1"/>
</dbReference>
<evidence type="ECO:0000259" key="12">
    <source>
        <dbReference type="SMART" id="SM00852"/>
    </source>
</evidence>
<dbReference type="NCBIfam" id="NF045515">
    <property type="entry name" value="Glp_gephyrin"/>
    <property type="match status" value="1"/>
</dbReference>
<dbReference type="SUPFAM" id="SSF63867">
    <property type="entry name" value="MoeA C-terminal domain-like"/>
    <property type="match status" value="1"/>
</dbReference>
<dbReference type="Pfam" id="PF00994">
    <property type="entry name" value="MoCF_biosynth"/>
    <property type="match status" value="1"/>
</dbReference>
<dbReference type="PANTHER" id="PTHR10192:SF5">
    <property type="entry name" value="GEPHYRIN"/>
    <property type="match status" value="1"/>
</dbReference>
<keyword evidence="9 11" id="KW-0501">Molybdenum cofactor biosynthesis</keyword>
<dbReference type="AlphaFoldDB" id="A0A3R9ZQK0"/>
<dbReference type="InterPro" id="IPR036425">
    <property type="entry name" value="MoaB/Mog-like_dom_sf"/>
</dbReference>
<dbReference type="Gene3D" id="3.40.980.10">
    <property type="entry name" value="MoaB/Mog-like domain"/>
    <property type="match status" value="1"/>
</dbReference>
<dbReference type="Pfam" id="PF03453">
    <property type="entry name" value="MoeA_N"/>
    <property type="match status" value="1"/>
</dbReference>
<comment type="similarity">
    <text evidence="4 11">Belongs to the MoeA family.</text>
</comment>
<evidence type="ECO:0000256" key="1">
    <source>
        <dbReference type="ARBA" id="ARBA00001946"/>
    </source>
</evidence>
<dbReference type="NCBIfam" id="TIGR00177">
    <property type="entry name" value="molyb_syn"/>
    <property type="match status" value="1"/>
</dbReference>
<dbReference type="GO" id="GO:0005829">
    <property type="term" value="C:cytosol"/>
    <property type="evidence" value="ECO:0007669"/>
    <property type="project" value="TreeGrafter"/>
</dbReference>
<dbReference type="Gene3D" id="2.40.340.10">
    <property type="entry name" value="MoeA, C-terminal, domain IV"/>
    <property type="match status" value="1"/>
</dbReference>
<evidence type="ECO:0000256" key="4">
    <source>
        <dbReference type="ARBA" id="ARBA00010763"/>
    </source>
</evidence>
<dbReference type="InterPro" id="IPR038987">
    <property type="entry name" value="MoeA-like"/>
</dbReference>
<dbReference type="GO" id="GO:0006777">
    <property type="term" value="P:Mo-molybdopterin cofactor biosynthetic process"/>
    <property type="evidence" value="ECO:0007669"/>
    <property type="project" value="UniProtKB-UniRule"/>
</dbReference>
<evidence type="ECO:0000256" key="7">
    <source>
        <dbReference type="ARBA" id="ARBA00022723"/>
    </source>
</evidence>
<dbReference type="FunFam" id="3.40.980.10:FF:000004">
    <property type="entry name" value="Molybdopterin molybdenumtransferase"/>
    <property type="match status" value="1"/>
</dbReference>
<reference evidence="13 14" key="1">
    <citation type="submission" date="2018-12" db="EMBL/GenBank/DDBJ databases">
        <title>Mesorhizobium carbonis sp. nov., isolated from coal mine water.</title>
        <authorList>
            <person name="Xin W."/>
            <person name="Xu Z."/>
            <person name="Xiang F."/>
            <person name="Zhang J."/>
            <person name="Xi L."/>
            <person name="Liu J."/>
        </authorList>
    </citation>
    <scope>NUCLEOTIDE SEQUENCE [LARGE SCALE GENOMIC DNA]</scope>
    <source>
        <strain evidence="13 14">B2.3</strain>
    </source>
</reference>
<dbReference type="OrthoDB" id="9804758at2"/>
<dbReference type="GO" id="GO:0061599">
    <property type="term" value="F:molybdopterin molybdotransferase activity"/>
    <property type="evidence" value="ECO:0007669"/>
    <property type="project" value="UniProtKB-UniRule"/>
</dbReference>
<dbReference type="UniPathway" id="UPA00344"/>
<evidence type="ECO:0000256" key="6">
    <source>
        <dbReference type="ARBA" id="ARBA00022679"/>
    </source>
</evidence>
<dbReference type="InterPro" id="IPR036135">
    <property type="entry name" value="MoeA_linker/N_sf"/>
</dbReference>
<dbReference type="SMART" id="SM00852">
    <property type="entry name" value="MoCF_biosynth"/>
    <property type="match status" value="1"/>
</dbReference>
<comment type="caution">
    <text evidence="13">The sequence shown here is derived from an EMBL/GenBank/DDBJ whole genome shotgun (WGS) entry which is preliminary data.</text>
</comment>
<dbReference type="InterPro" id="IPR036688">
    <property type="entry name" value="MoeA_C_domain_IV_sf"/>
</dbReference>
<feature type="domain" description="MoaB/Mog" evidence="12">
    <location>
        <begin position="194"/>
        <end position="333"/>
    </location>
</feature>
<dbReference type="InterPro" id="IPR005110">
    <property type="entry name" value="MoeA_linker/N"/>
</dbReference>
<dbReference type="GO" id="GO:0046872">
    <property type="term" value="F:metal ion binding"/>
    <property type="evidence" value="ECO:0007669"/>
    <property type="project" value="UniProtKB-UniRule"/>
</dbReference>